<name>B7N7A6_ECOLU</name>
<accession>B7N7A6</accession>
<proteinExistence type="predicted"/>
<dbReference type="AlphaFoldDB" id="B7N7A6"/>
<dbReference type="Proteomes" id="UP000007097">
    <property type="component" value="Chromosome"/>
</dbReference>
<dbReference type="Gene3D" id="1.10.150.630">
    <property type="match status" value="1"/>
</dbReference>
<dbReference type="EMBL" id="CU928163">
    <property type="protein sequence ID" value="CAR14367.1"/>
    <property type="molecule type" value="Genomic_DNA"/>
</dbReference>
<dbReference type="GO" id="GO:0009986">
    <property type="term" value="C:cell surface"/>
    <property type="evidence" value="ECO:0007669"/>
    <property type="project" value="InterPro"/>
</dbReference>
<dbReference type="NCBIfam" id="TIGR02568">
    <property type="entry name" value="LcrE"/>
    <property type="match status" value="1"/>
</dbReference>
<evidence type="ECO:0000313" key="2">
    <source>
        <dbReference type="EMBL" id="CAR14367.1"/>
    </source>
</evidence>
<dbReference type="GO" id="GO:0030254">
    <property type="term" value="P:protein secretion by the type III secretion system"/>
    <property type="evidence" value="ECO:0007669"/>
    <property type="project" value="InterPro"/>
</dbReference>
<feature type="domain" description="Hypersensitivity response secretion-like HrpJ" evidence="1">
    <location>
        <begin position="57"/>
        <end position="217"/>
    </location>
</feature>
<dbReference type="GO" id="GO:0019867">
    <property type="term" value="C:outer membrane"/>
    <property type="evidence" value="ECO:0007669"/>
    <property type="project" value="InterPro"/>
</dbReference>
<dbReference type="Pfam" id="PF07201">
    <property type="entry name" value="HrpJ"/>
    <property type="match status" value="1"/>
</dbReference>
<dbReference type="PRINTS" id="PR01344">
    <property type="entry name" value="INVEPROTEIN"/>
</dbReference>
<dbReference type="PATRIC" id="fig|585056.7.peg.3377"/>
<dbReference type="GO" id="GO:0050709">
    <property type="term" value="P:negative regulation of protein secretion"/>
    <property type="evidence" value="ECO:0007669"/>
    <property type="project" value="InterPro"/>
</dbReference>
<gene>
    <name evidence="2" type="ordered locus">ECUMN_3203</name>
</gene>
<sequence>MKSSEDSEMAIHVEHVGVLERAREVSRLEDIITEDNEDIEAEMPKMGDDPAGKEARFLQATDEMSAALTQFMKKKIYEEQLANFLDGEEYVLEDQPIEKTDKVMEALKAATTHDYEVYSFAKKLFPDESDLVVVLRAILRKKQISENVRLNAEALLRKVNQETTKKFINSGINSALKAKLFGQALSLNPKLLRASYRQFLMAEDDAVDTYVEWIGSYGYQNRMLVTKFIKETLFSDINALDASCSSLEFGMFLNKLSQLLSLQSAEALFLKTLMNNPIIKKFISAEDYWIFFLISLIKFPETAEELLKNALVTLPADANYKDKTLLLKAIYSGCTNLPFSLFINNEQLLEIRECCKQAIKVTFAAELFDTQNSNKKQNKKPWKKVMFNV</sequence>
<protein>
    <submittedName>
        <fullName evidence="2">Secreted protein</fullName>
    </submittedName>
</protein>
<dbReference type="InterPro" id="IPR010812">
    <property type="entry name" value="HrpJ-like"/>
</dbReference>
<dbReference type="STRING" id="585056.ECUMN_3203"/>
<dbReference type="InterPro" id="IPR003520">
    <property type="entry name" value="Invas_InvE"/>
</dbReference>
<dbReference type="SUPFAM" id="SSF140591">
    <property type="entry name" value="Type III secretion system domain"/>
    <property type="match status" value="1"/>
</dbReference>
<evidence type="ECO:0000259" key="1">
    <source>
        <dbReference type="Pfam" id="PF07201"/>
    </source>
</evidence>
<dbReference type="InterPro" id="IPR013401">
    <property type="entry name" value="T3SS_LcrE"/>
</dbReference>
<organism evidence="2 3">
    <name type="scientific">Escherichia coli O17:K52:H18 (strain UMN026 / ExPEC)</name>
    <dbReference type="NCBI Taxonomy" id="585056"/>
    <lineage>
        <taxon>Bacteria</taxon>
        <taxon>Pseudomonadati</taxon>
        <taxon>Pseudomonadota</taxon>
        <taxon>Gammaproteobacteria</taxon>
        <taxon>Enterobacterales</taxon>
        <taxon>Enterobacteriaceae</taxon>
        <taxon>Escherichia</taxon>
    </lineage>
</organism>
<dbReference type="HOGENOM" id="CLU_056140_0_0_6"/>
<reference evidence="3" key="1">
    <citation type="journal article" date="2009" name="PLoS Genet.">
        <title>Organised genome dynamics in the Escherichia coli species results in highly diverse adaptive paths.</title>
        <authorList>
            <person name="Touchon M."/>
            <person name="Hoede C."/>
            <person name="Tenaillon O."/>
            <person name="Barbe V."/>
            <person name="Baeriswyl S."/>
            <person name="Bidet P."/>
            <person name="Bingen E."/>
            <person name="Bonacorsi S."/>
            <person name="Bouchier C."/>
            <person name="Bouvet O."/>
            <person name="Calteau A."/>
            <person name="Chiapello H."/>
            <person name="Clermont O."/>
            <person name="Cruveiller S."/>
            <person name="Danchin A."/>
            <person name="Diard M."/>
            <person name="Dossat C."/>
            <person name="Karoui M.E."/>
            <person name="Frapy E."/>
            <person name="Garry L."/>
            <person name="Ghigo J.M."/>
            <person name="Gilles A.M."/>
            <person name="Johnson J."/>
            <person name="Le Bouguenec C."/>
            <person name="Lescat M."/>
            <person name="Mangenot S."/>
            <person name="Martinez-Jehanne V."/>
            <person name="Matic I."/>
            <person name="Nassif X."/>
            <person name="Oztas S."/>
            <person name="Petit M.A."/>
            <person name="Pichon C."/>
            <person name="Rouy Z."/>
            <person name="Ruf C.S."/>
            <person name="Schneider D."/>
            <person name="Tourret J."/>
            <person name="Vacherie B."/>
            <person name="Vallenet D."/>
            <person name="Medigue C."/>
            <person name="Rocha E.P.C."/>
            <person name="Denamur E."/>
        </authorList>
    </citation>
    <scope>NUCLEOTIDE SEQUENCE [LARGE SCALE GENOMIC DNA]</scope>
    <source>
        <strain evidence="3">UMN026 / ExPEC</strain>
    </source>
</reference>
<dbReference type="NCBIfam" id="NF011866">
    <property type="entry name" value="PRK15338.1"/>
    <property type="match status" value="1"/>
</dbReference>
<evidence type="ECO:0000313" key="3">
    <source>
        <dbReference type="Proteomes" id="UP000007097"/>
    </source>
</evidence>
<dbReference type="KEGG" id="eum:ECUMN_3203"/>